<dbReference type="InterPro" id="IPR001107">
    <property type="entry name" value="Band_7"/>
</dbReference>
<evidence type="ECO:0000313" key="3">
    <source>
        <dbReference type="EMBL" id="ADY56671.1"/>
    </source>
</evidence>
<dbReference type="Pfam" id="PF01145">
    <property type="entry name" value="Band_7"/>
    <property type="match status" value="1"/>
</dbReference>
<evidence type="ECO:0000256" key="1">
    <source>
        <dbReference type="SAM" id="Phobius"/>
    </source>
</evidence>
<dbReference type="SUPFAM" id="SSF117892">
    <property type="entry name" value="Band 7/SPFH domain"/>
    <property type="match status" value="1"/>
</dbReference>
<dbReference type="OrthoDB" id="9813479at2"/>
<reference evidence="3 4" key="1">
    <citation type="journal article" date="2011" name="Stand. Genomic Sci.">
        <title>Complete genome sequence of Syntrophobotulus glycolicus type strain (FlGlyR).</title>
        <authorList>
            <person name="Han C."/>
            <person name="Mwirichia R."/>
            <person name="Chertkov O."/>
            <person name="Held B."/>
            <person name="Lapidus A."/>
            <person name="Nolan M."/>
            <person name="Lucas S."/>
            <person name="Hammon N."/>
            <person name="Deshpande S."/>
            <person name="Cheng J.F."/>
            <person name="Tapia R."/>
            <person name="Goodwin L."/>
            <person name="Pitluck S."/>
            <person name="Huntemann M."/>
            <person name="Liolios K."/>
            <person name="Ivanova N."/>
            <person name="Pagani I."/>
            <person name="Mavromatis K."/>
            <person name="Ovchinikova G."/>
            <person name="Pati A."/>
            <person name="Chen A."/>
            <person name="Palaniappan K."/>
            <person name="Land M."/>
            <person name="Hauser L."/>
            <person name="Brambilla E.M."/>
            <person name="Rohde M."/>
            <person name="Spring S."/>
            <person name="Sikorski J."/>
            <person name="Goker M."/>
            <person name="Woyke T."/>
            <person name="Bristow J."/>
            <person name="Eisen J.A."/>
            <person name="Markowitz V."/>
            <person name="Hugenholtz P."/>
            <person name="Kyrpides N.C."/>
            <person name="Klenk H.P."/>
            <person name="Detter J.C."/>
        </authorList>
    </citation>
    <scope>NUCLEOTIDE SEQUENCE [LARGE SCALE GENOMIC DNA]</scope>
    <source>
        <strain evidence="4">DSM 8271 / FlGlyR</strain>
    </source>
</reference>
<organism evidence="3 4">
    <name type="scientific">Syntrophobotulus glycolicus (strain DSM 8271 / FlGlyR)</name>
    <dbReference type="NCBI Taxonomy" id="645991"/>
    <lineage>
        <taxon>Bacteria</taxon>
        <taxon>Bacillati</taxon>
        <taxon>Bacillota</taxon>
        <taxon>Clostridia</taxon>
        <taxon>Eubacteriales</taxon>
        <taxon>Desulfitobacteriaceae</taxon>
        <taxon>Syntrophobotulus</taxon>
    </lineage>
</organism>
<dbReference type="PANTHER" id="PTHR43446:SF1">
    <property type="entry name" value="BAND 7 DOMAIN-CONTAINING PROTEIN"/>
    <property type="match status" value="1"/>
</dbReference>
<dbReference type="EMBL" id="CP002547">
    <property type="protein sequence ID" value="ADY56671.1"/>
    <property type="molecule type" value="Genomic_DNA"/>
</dbReference>
<dbReference type="CDD" id="cd03402">
    <property type="entry name" value="SPFH_like_u2"/>
    <property type="match status" value="1"/>
</dbReference>
<evidence type="ECO:0000313" key="4">
    <source>
        <dbReference type="Proteomes" id="UP000007488"/>
    </source>
</evidence>
<feature type="transmembrane region" description="Helical" evidence="1">
    <location>
        <begin position="36"/>
        <end position="57"/>
    </location>
</feature>
<protein>
    <submittedName>
        <fullName evidence="3">Band 7 protein</fullName>
    </submittedName>
</protein>
<keyword evidence="1" id="KW-0472">Membrane</keyword>
<name>F0SUV5_SYNGF</name>
<dbReference type="STRING" id="645991.Sgly_2384"/>
<dbReference type="KEGG" id="sgy:Sgly_2384"/>
<dbReference type="SMART" id="SM00244">
    <property type="entry name" value="PHB"/>
    <property type="match status" value="1"/>
</dbReference>
<feature type="domain" description="Band 7" evidence="2">
    <location>
        <begin position="52"/>
        <end position="216"/>
    </location>
</feature>
<dbReference type="AlphaFoldDB" id="F0SUV5"/>
<keyword evidence="1" id="KW-0812">Transmembrane</keyword>
<accession>F0SUV5</accession>
<dbReference type="Proteomes" id="UP000007488">
    <property type="component" value="Chromosome"/>
</dbReference>
<keyword evidence="4" id="KW-1185">Reference proteome</keyword>
<reference evidence="4" key="2">
    <citation type="submission" date="2011-02" db="EMBL/GenBank/DDBJ databases">
        <title>The complete genome of Syntrophobotulus glycolicus DSM 8271.</title>
        <authorList>
            <person name="Lucas S."/>
            <person name="Copeland A."/>
            <person name="Lapidus A."/>
            <person name="Bruce D."/>
            <person name="Goodwin L."/>
            <person name="Pitluck S."/>
            <person name="Kyrpides N."/>
            <person name="Mavromatis K."/>
            <person name="Pagani I."/>
            <person name="Ivanova N."/>
            <person name="Mikhailova N."/>
            <person name="Chertkov O."/>
            <person name="Held B."/>
            <person name="Detter J.C."/>
            <person name="Tapia R."/>
            <person name="Han C."/>
            <person name="Land M."/>
            <person name="Hauser L."/>
            <person name="Markowitz V."/>
            <person name="Cheng J.-F."/>
            <person name="Hugenholtz P."/>
            <person name="Woyke T."/>
            <person name="Wu D."/>
            <person name="Spring S."/>
            <person name="Schroeder M."/>
            <person name="Brambilla E."/>
            <person name="Klenk H.-P."/>
            <person name="Eisen J.A."/>
        </authorList>
    </citation>
    <scope>NUCLEOTIDE SEQUENCE [LARGE SCALE GENOMIC DNA]</scope>
    <source>
        <strain evidence="4">DSM 8271 / FlGlyR</strain>
    </source>
</reference>
<dbReference type="RefSeq" id="WP_013625536.1">
    <property type="nucleotide sequence ID" value="NC_015172.1"/>
</dbReference>
<keyword evidence="1" id="KW-1133">Transmembrane helix</keyword>
<feature type="transmembrane region" description="Helical" evidence="1">
    <location>
        <begin position="12"/>
        <end position="30"/>
    </location>
</feature>
<dbReference type="HOGENOM" id="CLU_053998_0_0_9"/>
<dbReference type="InterPro" id="IPR036013">
    <property type="entry name" value="Band_7/SPFH_dom_sf"/>
</dbReference>
<dbReference type="PANTHER" id="PTHR43446">
    <property type="entry name" value="MEMBRANE PROTEIN-RELATED"/>
    <property type="match status" value="1"/>
</dbReference>
<proteinExistence type="predicted"/>
<dbReference type="Gene3D" id="3.30.479.30">
    <property type="entry name" value="Band 7 domain"/>
    <property type="match status" value="1"/>
</dbReference>
<dbReference type="eggNOG" id="COG0330">
    <property type="taxonomic scope" value="Bacteria"/>
</dbReference>
<evidence type="ECO:0000259" key="2">
    <source>
        <dbReference type="SMART" id="SM00244"/>
    </source>
</evidence>
<sequence length="283" mass="31238">MIEEKAWKINGFLALIMMFVLTVLGVFSFLNLSIVSVVAGCVIFIIVTVCLSGFHIVSPNEAKVLTFFGKYMGSIREPGFWMTVPLSQNKKVSLKVRNFNSEKLKVNDIEGNPVEIAAVVVLKVVDSAKAVYDVDNYEHFVEIQSETALRHIASRYPYDHFEEEGCSLRGNAEEIAGEIAGELQARLAIAGVEVIEARLTHLAYATEIASAMLQRQQANAILAARQKIVEGAVSMAQMAIERLEKDGTIELDDERRMAMINNLLVAIVSDRSAQPVINTGTIY</sequence>
<gene>
    <name evidence="3" type="ordered locus">Sgly_2384</name>
</gene>